<feature type="transmembrane region" description="Helical" evidence="1">
    <location>
        <begin position="74"/>
        <end position="95"/>
    </location>
</feature>
<dbReference type="AlphaFoldDB" id="A0A0C2J0L9"/>
<evidence type="ECO:0000256" key="1">
    <source>
        <dbReference type="SAM" id="Phobius"/>
    </source>
</evidence>
<evidence type="ECO:0000313" key="3">
    <source>
        <dbReference type="Proteomes" id="UP000031668"/>
    </source>
</evidence>
<accession>A0A0C2J0L9</accession>
<protein>
    <submittedName>
        <fullName evidence="2">Uncharacterized protein</fullName>
    </submittedName>
</protein>
<comment type="caution">
    <text evidence="2">The sequence shown here is derived from an EMBL/GenBank/DDBJ whole genome shotgun (WGS) entry which is preliminary data.</text>
</comment>
<keyword evidence="1" id="KW-0472">Membrane</keyword>
<evidence type="ECO:0000313" key="2">
    <source>
        <dbReference type="EMBL" id="KII62597.1"/>
    </source>
</evidence>
<proteinExistence type="predicted"/>
<reference evidence="2 3" key="1">
    <citation type="journal article" date="2014" name="Genome Biol. Evol.">
        <title>The genome of the myxosporean Thelohanellus kitauei shows adaptations to nutrient acquisition within its fish host.</title>
        <authorList>
            <person name="Yang Y."/>
            <person name="Xiong J."/>
            <person name="Zhou Z."/>
            <person name="Huo F."/>
            <person name="Miao W."/>
            <person name="Ran C."/>
            <person name="Liu Y."/>
            <person name="Zhang J."/>
            <person name="Feng J."/>
            <person name="Wang M."/>
            <person name="Wang M."/>
            <person name="Wang L."/>
            <person name="Yao B."/>
        </authorList>
    </citation>
    <scope>NUCLEOTIDE SEQUENCE [LARGE SCALE GENOMIC DNA]</scope>
    <source>
        <strain evidence="2">Wuqing</strain>
    </source>
</reference>
<feature type="transmembrane region" description="Helical" evidence="1">
    <location>
        <begin position="31"/>
        <end position="54"/>
    </location>
</feature>
<sequence>MSAFKLLTDAMVNNPTNPTSRNGIQQNVSFVMSYTGFLDKMVNGIIIAFIQYLHPSSETDFNEALFYYRDVYTFMNSSIAILLLITVATSFCIPFRDPTPEIETHQSP</sequence>
<keyword evidence="3" id="KW-1185">Reference proteome</keyword>
<keyword evidence="1" id="KW-1133">Transmembrane helix</keyword>
<dbReference type="Proteomes" id="UP000031668">
    <property type="component" value="Unassembled WGS sequence"/>
</dbReference>
<organism evidence="2 3">
    <name type="scientific">Thelohanellus kitauei</name>
    <name type="common">Myxosporean</name>
    <dbReference type="NCBI Taxonomy" id="669202"/>
    <lineage>
        <taxon>Eukaryota</taxon>
        <taxon>Metazoa</taxon>
        <taxon>Cnidaria</taxon>
        <taxon>Myxozoa</taxon>
        <taxon>Myxosporea</taxon>
        <taxon>Bivalvulida</taxon>
        <taxon>Platysporina</taxon>
        <taxon>Myxobolidae</taxon>
        <taxon>Thelohanellus</taxon>
    </lineage>
</organism>
<gene>
    <name evidence="2" type="ORF">RF11_14009</name>
</gene>
<name>A0A0C2J0L9_THEKT</name>
<dbReference type="EMBL" id="JWZT01004931">
    <property type="protein sequence ID" value="KII62597.1"/>
    <property type="molecule type" value="Genomic_DNA"/>
</dbReference>
<keyword evidence="1" id="KW-0812">Transmembrane</keyword>